<dbReference type="GO" id="GO:0016787">
    <property type="term" value="F:hydrolase activity"/>
    <property type="evidence" value="ECO:0007669"/>
    <property type="project" value="UniProtKB-UniRule"/>
</dbReference>
<evidence type="ECO:0000256" key="10">
    <source>
        <dbReference type="ARBA" id="ARBA00034923"/>
    </source>
</evidence>
<dbReference type="PROSITE" id="PS51217">
    <property type="entry name" value="UVRD_HELICASE_CTER"/>
    <property type="match status" value="1"/>
</dbReference>
<evidence type="ECO:0000256" key="11">
    <source>
        <dbReference type="ARBA" id="ARBA00048988"/>
    </source>
</evidence>
<dbReference type="Pfam" id="PF00580">
    <property type="entry name" value="UvrD-helicase"/>
    <property type="match status" value="1"/>
</dbReference>
<dbReference type="InterPro" id="IPR000212">
    <property type="entry name" value="DNA_helicase_UvrD/REP"/>
</dbReference>
<dbReference type="GO" id="GO:0043138">
    <property type="term" value="F:3'-5' DNA helicase activity"/>
    <property type="evidence" value="ECO:0007669"/>
    <property type="project" value="UniProtKB-EC"/>
</dbReference>
<dbReference type="Proteomes" id="UP000183868">
    <property type="component" value="Chromosome"/>
</dbReference>
<dbReference type="InterPro" id="IPR014017">
    <property type="entry name" value="DNA_helicase_UvrD-like_C"/>
</dbReference>
<sequence>MEDFLNELNEEQRKAVLATDGPVLIIAGAGSGKTRTLTYRIAYLIKKQLAKPSEILAVTFTNKAAREMKERLTTLLGSQALPLWMGTFHSVCARILRTEAEHIGLSRNFTIYDVDDSVRALRKILSSKGLSPQKFNPKVVQSRISRLKNHFVLPENLLEQELDDEYDQIVAEVYQAYMAFLKKNEALDFDDLLIRPIQVFDDFPEIKAKYNKKFQYILVDEYQDTNHAQYLLLKRLVNERKNLCVVGDEDQSIYGWRGADIKNILNFNRDFPEARIFKLEENYRSHNNILQAANAVVRNNKSRLGKNLWTRKQDGPKIKLVVADDEADEALKVVEIIHDEMYTHKRSFKDIAILYRTNAQSRALEDQLRRNAISYTIIGGVKFYDRKEIKDVLAYLKVLVNPADSVALRRIINFPLRGVGETTVNKIERFAEMENITLFDALGRVEEVANISATMGSRVKQFYLMMKKFMELKDELNAVELASTLVSEAGIMHHYQTEYDQYESESRIENIKELFATMEQFTREREGEGRDSDLAAFLEEVSLMTDIDTWNESSNAVTLMTLHSAKGLEFPVVCITGLEMGLMPLQRTSADLKELEEERRLFYVGMTRAMESLYLTYAKYRRRYNAGTYNTPSLFLDEIPTELLEFKTRIAGTRGASRGKRKTERKAKLEAYFQNDDQNQDRSGEFFVGQKVYHETFGKGQIIQLEGSGDKMKITVHFGRDGITKKLIKKFANLTPLEEN</sequence>
<dbReference type="GO" id="GO:0005524">
    <property type="term" value="F:ATP binding"/>
    <property type="evidence" value="ECO:0007669"/>
    <property type="project" value="UniProtKB-UniRule"/>
</dbReference>
<evidence type="ECO:0000313" key="18">
    <source>
        <dbReference type="Proteomes" id="UP000183868"/>
    </source>
</evidence>
<dbReference type="GO" id="GO:0033202">
    <property type="term" value="C:DNA helicase complex"/>
    <property type="evidence" value="ECO:0007669"/>
    <property type="project" value="TreeGrafter"/>
</dbReference>
<dbReference type="CDD" id="cd18807">
    <property type="entry name" value="SF1_C_UvrD"/>
    <property type="match status" value="1"/>
</dbReference>
<reference evidence="16 17" key="1">
    <citation type="submission" date="2011-09" db="EMBL/GenBank/DDBJ databases">
        <title>The permanent draft genome of Caldithrix abyssi DSM 13497.</title>
        <authorList>
            <consortium name="US DOE Joint Genome Institute (JGI-PGF)"/>
            <person name="Lucas S."/>
            <person name="Han J."/>
            <person name="Lapidus A."/>
            <person name="Bruce D."/>
            <person name="Goodwin L."/>
            <person name="Pitluck S."/>
            <person name="Peters L."/>
            <person name="Kyrpides N."/>
            <person name="Mavromatis K."/>
            <person name="Ivanova N."/>
            <person name="Mikhailova N."/>
            <person name="Chertkov O."/>
            <person name="Detter J.C."/>
            <person name="Tapia R."/>
            <person name="Han C."/>
            <person name="Land M."/>
            <person name="Hauser L."/>
            <person name="Markowitz V."/>
            <person name="Cheng J.-F."/>
            <person name="Hugenholtz P."/>
            <person name="Woyke T."/>
            <person name="Wu D."/>
            <person name="Spring S."/>
            <person name="Brambilla E."/>
            <person name="Klenk H.-P."/>
            <person name="Eisen J.A."/>
        </authorList>
    </citation>
    <scope>NUCLEOTIDE SEQUENCE [LARGE SCALE GENOMIC DNA]</scope>
    <source>
        <strain evidence="16 17">DSM 13497</strain>
    </source>
</reference>
<evidence type="ECO:0000256" key="5">
    <source>
        <dbReference type="ARBA" id="ARBA00022840"/>
    </source>
</evidence>
<dbReference type="eggNOG" id="COG0210">
    <property type="taxonomic scope" value="Bacteria"/>
</dbReference>
<evidence type="ECO:0000256" key="7">
    <source>
        <dbReference type="ARBA" id="ARBA00023235"/>
    </source>
</evidence>
<dbReference type="InterPro" id="IPR014016">
    <property type="entry name" value="UvrD-like_ATP-bd"/>
</dbReference>
<organism evidence="16 17">
    <name type="scientific">Caldithrix abyssi DSM 13497</name>
    <dbReference type="NCBI Taxonomy" id="880073"/>
    <lineage>
        <taxon>Bacteria</taxon>
        <taxon>Pseudomonadati</taxon>
        <taxon>Calditrichota</taxon>
        <taxon>Calditrichia</taxon>
        <taxon>Calditrichales</taxon>
        <taxon>Calditrichaceae</taxon>
        <taxon>Caldithrix</taxon>
    </lineage>
</organism>
<dbReference type="Pfam" id="PF13361">
    <property type="entry name" value="UvrD_C"/>
    <property type="match status" value="1"/>
</dbReference>
<dbReference type="EMBL" id="CM001402">
    <property type="protein sequence ID" value="EHO39675.1"/>
    <property type="molecule type" value="Genomic_DNA"/>
</dbReference>
<gene>
    <name evidence="15" type="ORF">Cabys_2794</name>
    <name evidence="16" type="ORF">Calab_0021</name>
</gene>
<feature type="domain" description="UvrD-like helicase C-terminal" evidence="14">
    <location>
        <begin position="287"/>
        <end position="567"/>
    </location>
</feature>
<dbReference type="AlphaFoldDB" id="H1XWY8"/>
<evidence type="ECO:0000256" key="8">
    <source>
        <dbReference type="ARBA" id="ARBA00034617"/>
    </source>
</evidence>
<dbReference type="SUPFAM" id="SSF52540">
    <property type="entry name" value="P-loop containing nucleoside triphosphate hydrolases"/>
    <property type="match status" value="1"/>
</dbReference>
<evidence type="ECO:0000256" key="9">
    <source>
        <dbReference type="ARBA" id="ARBA00034808"/>
    </source>
</evidence>
<comment type="catalytic activity">
    <reaction evidence="11">
        <text>ATP + H2O = ADP + phosphate + H(+)</text>
        <dbReference type="Rhea" id="RHEA:13065"/>
        <dbReference type="ChEBI" id="CHEBI:15377"/>
        <dbReference type="ChEBI" id="CHEBI:15378"/>
        <dbReference type="ChEBI" id="CHEBI:30616"/>
        <dbReference type="ChEBI" id="CHEBI:43474"/>
        <dbReference type="ChEBI" id="CHEBI:456216"/>
        <dbReference type="EC" id="5.6.2.4"/>
    </reaction>
</comment>
<feature type="binding site" evidence="12">
    <location>
        <begin position="27"/>
        <end position="34"/>
    </location>
    <ligand>
        <name>ATP</name>
        <dbReference type="ChEBI" id="CHEBI:30616"/>
    </ligand>
</feature>
<evidence type="ECO:0000256" key="2">
    <source>
        <dbReference type="ARBA" id="ARBA00022741"/>
    </source>
</evidence>
<dbReference type="Pfam" id="PF21196">
    <property type="entry name" value="PcrA_UvrD_tudor"/>
    <property type="match status" value="1"/>
</dbReference>
<accession>H1XWY8</accession>
<dbReference type="KEGG" id="caby:Cabys_2794"/>
<evidence type="ECO:0000259" key="13">
    <source>
        <dbReference type="PROSITE" id="PS51198"/>
    </source>
</evidence>
<dbReference type="Gene3D" id="3.40.50.300">
    <property type="entry name" value="P-loop containing nucleotide triphosphate hydrolases"/>
    <property type="match status" value="2"/>
</dbReference>
<dbReference type="PROSITE" id="PS51198">
    <property type="entry name" value="UVRD_HELICASE_ATP_BIND"/>
    <property type="match status" value="1"/>
</dbReference>
<evidence type="ECO:0000313" key="17">
    <source>
        <dbReference type="Proteomes" id="UP000004671"/>
    </source>
</evidence>
<dbReference type="GO" id="GO:0003677">
    <property type="term" value="F:DNA binding"/>
    <property type="evidence" value="ECO:0007669"/>
    <property type="project" value="UniProtKB-KW"/>
</dbReference>
<keyword evidence="4 12" id="KW-0347">Helicase</keyword>
<keyword evidence="5 12" id="KW-0067">ATP-binding</keyword>
<keyword evidence="6" id="KW-0238">DNA-binding</keyword>
<dbReference type="PaxDb" id="880073-Calab_0021"/>
<dbReference type="OrthoDB" id="9810135at2"/>
<dbReference type="Gene3D" id="1.10.10.160">
    <property type="match status" value="1"/>
</dbReference>
<dbReference type="HOGENOM" id="CLU_004585_5_2_0"/>
<keyword evidence="17" id="KW-1185">Reference proteome</keyword>
<evidence type="ECO:0000313" key="16">
    <source>
        <dbReference type="EMBL" id="EHO39675.1"/>
    </source>
</evidence>
<dbReference type="GO" id="GO:0000725">
    <property type="term" value="P:recombinational repair"/>
    <property type="evidence" value="ECO:0007669"/>
    <property type="project" value="TreeGrafter"/>
</dbReference>
<evidence type="ECO:0000259" key="14">
    <source>
        <dbReference type="PROSITE" id="PS51217"/>
    </source>
</evidence>
<dbReference type="PANTHER" id="PTHR11070:SF2">
    <property type="entry name" value="ATP-DEPENDENT DNA HELICASE SRS2"/>
    <property type="match status" value="1"/>
</dbReference>
<protein>
    <recommendedName>
        <fullName evidence="9">DNA 3'-5' helicase</fullName>
        <ecNumber evidence="9">5.6.2.4</ecNumber>
    </recommendedName>
    <alternativeName>
        <fullName evidence="10">DNA 3'-5' helicase II</fullName>
    </alternativeName>
</protein>
<keyword evidence="7" id="KW-0413">Isomerase</keyword>
<keyword evidence="3 12" id="KW-0378">Hydrolase</keyword>
<dbReference type="CDD" id="cd17932">
    <property type="entry name" value="DEXQc_UvrD"/>
    <property type="match status" value="1"/>
</dbReference>
<dbReference type="FunCoup" id="H1XWY8">
    <property type="interactions" value="408"/>
</dbReference>
<dbReference type="InterPro" id="IPR013986">
    <property type="entry name" value="DExx_box_DNA_helicase_dom_sf"/>
</dbReference>
<dbReference type="GO" id="GO:0005829">
    <property type="term" value="C:cytosol"/>
    <property type="evidence" value="ECO:0007669"/>
    <property type="project" value="TreeGrafter"/>
</dbReference>
<evidence type="ECO:0000313" key="15">
    <source>
        <dbReference type="EMBL" id="APF19542.1"/>
    </source>
</evidence>
<evidence type="ECO:0000256" key="12">
    <source>
        <dbReference type="PROSITE-ProRule" id="PRU00560"/>
    </source>
</evidence>
<feature type="domain" description="UvrD-like helicase ATP-binding" evidence="13">
    <location>
        <begin position="6"/>
        <end position="286"/>
    </location>
</feature>
<dbReference type="PANTHER" id="PTHR11070">
    <property type="entry name" value="UVRD / RECB / PCRA DNA HELICASE FAMILY MEMBER"/>
    <property type="match status" value="1"/>
</dbReference>
<evidence type="ECO:0000256" key="3">
    <source>
        <dbReference type="ARBA" id="ARBA00022801"/>
    </source>
</evidence>
<comment type="similarity">
    <text evidence="1">Belongs to the helicase family. UvrD subfamily.</text>
</comment>
<dbReference type="EC" id="5.6.2.4" evidence="9"/>
<dbReference type="FunFam" id="1.10.486.10:FF:000003">
    <property type="entry name" value="ATP-dependent DNA helicase"/>
    <property type="match status" value="1"/>
</dbReference>
<dbReference type="EMBL" id="CP018099">
    <property type="protein sequence ID" value="APF19542.1"/>
    <property type="molecule type" value="Genomic_DNA"/>
</dbReference>
<proteinExistence type="inferred from homology"/>
<dbReference type="STRING" id="880073.Cabys_2794"/>
<evidence type="ECO:0000256" key="4">
    <source>
        <dbReference type="ARBA" id="ARBA00022806"/>
    </source>
</evidence>
<comment type="catalytic activity">
    <reaction evidence="8">
        <text>Couples ATP hydrolysis with the unwinding of duplex DNA by translocating in the 3'-5' direction.</text>
        <dbReference type="EC" id="5.6.2.4"/>
    </reaction>
</comment>
<dbReference type="InParanoid" id="H1XWY8"/>
<reference evidence="15 18" key="2">
    <citation type="submission" date="2016-11" db="EMBL/GenBank/DDBJ databases">
        <title>Genomic analysis of Caldithrix abyssi and proposal of a novel bacterial phylum Caldithrichaeota.</title>
        <authorList>
            <person name="Kublanov I."/>
            <person name="Sigalova O."/>
            <person name="Gavrilov S."/>
            <person name="Lebedinsky A."/>
            <person name="Ivanova N."/>
            <person name="Daum C."/>
            <person name="Reddy T."/>
            <person name="Klenk H.P."/>
            <person name="Goker M."/>
            <person name="Reva O."/>
            <person name="Miroshnichenko M."/>
            <person name="Kyprides N."/>
            <person name="Woyke T."/>
            <person name="Gelfand M."/>
        </authorList>
    </citation>
    <scope>NUCLEOTIDE SEQUENCE [LARGE SCALE GENOMIC DNA]</scope>
    <source>
        <strain evidence="15 18">LF13</strain>
    </source>
</reference>
<evidence type="ECO:0000256" key="6">
    <source>
        <dbReference type="ARBA" id="ARBA00023125"/>
    </source>
</evidence>
<name>H1XWY8_CALAY</name>
<dbReference type="Proteomes" id="UP000004671">
    <property type="component" value="Chromosome"/>
</dbReference>
<dbReference type="Gene3D" id="1.10.486.10">
    <property type="entry name" value="PCRA, domain 4"/>
    <property type="match status" value="1"/>
</dbReference>
<keyword evidence="2 12" id="KW-0547">Nucleotide-binding</keyword>
<dbReference type="InterPro" id="IPR027417">
    <property type="entry name" value="P-loop_NTPase"/>
</dbReference>
<evidence type="ECO:0000256" key="1">
    <source>
        <dbReference type="ARBA" id="ARBA00009922"/>
    </source>
</evidence>
<dbReference type="RefSeq" id="WP_006926529.1">
    <property type="nucleotide sequence ID" value="NZ_CM001402.1"/>
</dbReference>